<evidence type="ECO:0000313" key="4">
    <source>
        <dbReference type="Proteomes" id="UP000321947"/>
    </source>
</evidence>
<proteinExistence type="predicted"/>
<dbReference type="PANTHER" id="PTHR46136:SF33">
    <property type="entry name" value="TRANSCRIPTION FACTOR GTE10"/>
    <property type="match status" value="1"/>
</dbReference>
<sequence length="122" mass="14301">MASGKHCVRKASLDRLYRAALLRNHFTDTILKAREKALEKVQGDKRDPKKVRMEREELERHQREDWWRATDRGRLKLKLQPRRRTAAMDGNDDGTDGGELRTTTNVSLLSEPFPFCFQFCVK</sequence>
<accession>A0A5A7TKL0</accession>
<comment type="caution">
    <text evidence="1">The sequence shown here is derived from an EMBL/GenBank/DDBJ whole genome shotgun (WGS) entry which is preliminary data.</text>
</comment>
<protein>
    <submittedName>
        <fullName evidence="1 2">Bromodomain-containing protein</fullName>
    </submittedName>
</protein>
<name>A0A5A7TKL0_CUCMM</name>
<reference evidence="3 4" key="1">
    <citation type="submission" date="2019-08" db="EMBL/GenBank/DDBJ databases">
        <title>Draft genome sequences of two oriental melons (Cucumis melo L. var makuwa).</title>
        <authorList>
            <person name="Kwon S.-Y."/>
        </authorList>
    </citation>
    <scope>NUCLEOTIDE SEQUENCE [LARGE SCALE GENOMIC DNA]</scope>
    <source>
        <strain evidence="4">cv. Chang Bougi</strain>
        <strain evidence="3">cv. SW 3</strain>
        <tissue evidence="1">Leaf</tissue>
    </source>
</reference>
<dbReference type="PANTHER" id="PTHR46136">
    <property type="entry name" value="TRANSCRIPTION FACTOR GTE8"/>
    <property type="match status" value="1"/>
</dbReference>
<dbReference type="EMBL" id="SSTD01007940">
    <property type="protein sequence ID" value="TYK17851.1"/>
    <property type="molecule type" value="Genomic_DNA"/>
</dbReference>
<evidence type="ECO:0000313" key="1">
    <source>
        <dbReference type="EMBL" id="KAA0041919.1"/>
    </source>
</evidence>
<dbReference type="AlphaFoldDB" id="A0A5A7TKL0"/>
<organism evidence="1 3">
    <name type="scientific">Cucumis melo var. makuwa</name>
    <name type="common">Oriental melon</name>
    <dbReference type="NCBI Taxonomy" id="1194695"/>
    <lineage>
        <taxon>Eukaryota</taxon>
        <taxon>Viridiplantae</taxon>
        <taxon>Streptophyta</taxon>
        <taxon>Embryophyta</taxon>
        <taxon>Tracheophyta</taxon>
        <taxon>Spermatophyta</taxon>
        <taxon>Magnoliopsida</taxon>
        <taxon>eudicotyledons</taxon>
        <taxon>Gunneridae</taxon>
        <taxon>Pentapetalae</taxon>
        <taxon>rosids</taxon>
        <taxon>fabids</taxon>
        <taxon>Cucurbitales</taxon>
        <taxon>Cucurbitaceae</taxon>
        <taxon>Benincaseae</taxon>
        <taxon>Cucumis</taxon>
    </lineage>
</organism>
<evidence type="ECO:0000313" key="2">
    <source>
        <dbReference type="EMBL" id="TYK17851.1"/>
    </source>
</evidence>
<dbReference type="Proteomes" id="UP000321947">
    <property type="component" value="Unassembled WGS sequence"/>
</dbReference>
<dbReference type="OrthoDB" id="1702971at2759"/>
<dbReference type="EMBL" id="SSTE01016227">
    <property type="protein sequence ID" value="KAA0041919.1"/>
    <property type="molecule type" value="Genomic_DNA"/>
</dbReference>
<dbReference type="Proteomes" id="UP000321393">
    <property type="component" value="Unassembled WGS sequence"/>
</dbReference>
<gene>
    <name evidence="2" type="ORF">E5676_scaffold306G001160</name>
    <name evidence="1" type="ORF">E6C27_scaffold67G003310</name>
</gene>
<dbReference type="STRING" id="1194695.A0A5A7TKL0"/>
<dbReference type="InterPro" id="IPR052442">
    <property type="entry name" value="Env_Response_Regulator"/>
</dbReference>
<evidence type="ECO:0000313" key="3">
    <source>
        <dbReference type="Proteomes" id="UP000321393"/>
    </source>
</evidence>